<gene>
    <name evidence="2" type="ORF">SAMN05216270_103433</name>
</gene>
<dbReference type="AlphaFoldDB" id="A0A1G6UDA0"/>
<dbReference type="Pfam" id="PF09438">
    <property type="entry name" value="DUF2017"/>
    <property type="match status" value="1"/>
</dbReference>
<dbReference type="InterPro" id="IPR018561">
    <property type="entry name" value="AosR"/>
</dbReference>
<organism evidence="2 3">
    <name type="scientific">Glycomyces harbinensis</name>
    <dbReference type="NCBI Taxonomy" id="58114"/>
    <lineage>
        <taxon>Bacteria</taxon>
        <taxon>Bacillati</taxon>
        <taxon>Actinomycetota</taxon>
        <taxon>Actinomycetes</taxon>
        <taxon>Glycomycetales</taxon>
        <taxon>Glycomycetaceae</taxon>
        <taxon>Glycomyces</taxon>
    </lineage>
</organism>
<accession>A0A1G6UDA0</accession>
<reference evidence="3" key="1">
    <citation type="submission" date="2016-10" db="EMBL/GenBank/DDBJ databases">
        <authorList>
            <person name="Varghese N."/>
            <person name="Submissions S."/>
        </authorList>
    </citation>
    <scope>NUCLEOTIDE SEQUENCE [LARGE SCALE GENOMIC DNA]</scope>
    <source>
        <strain evidence="3">CGMCC 4.3516</strain>
    </source>
</reference>
<name>A0A1G6UDA0_9ACTN</name>
<dbReference type="EMBL" id="FNAD01000003">
    <property type="protein sequence ID" value="SDD39221.1"/>
    <property type="molecule type" value="Genomic_DNA"/>
</dbReference>
<protein>
    <submittedName>
        <fullName evidence="2">Uncharacterized protein</fullName>
    </submittedName>
</protein>
<evidence type="ECO:0000313" key="3">
    <source>
        <dbReference type="Proteomes" id="UP000198949"/>
    </source>
</evidence>
<dbReference type="STRING" id="58114.SAMN05216270_103433"/>
<dbReference type="RefSeq" id="WP_091031470.1">
    <property type="nucleotide sequence ID" value="NZ_FNAD01000003.1"/>
</dbReference>
<sequence length="191" mass="21022">MARHFKRRTGGGASIILEAFEIDLLRDCAEQLLELLGPADGPAGDDPLAAALHHGPSDAPDDPALKRLFPDAYGDEDDEARNASAEFRRFTENDLRARKRTDALALIASLDAAGDLGRRGADVRLDADQCRHWLGTLNDLRLAFASRLGIGAEGDDRALLRLPDDDPRKATASVYFWLTWLQDNLVEAMMR</sequence>
<keyword evidence="3" id="KW-1185">Reference proteome</keyword>
<evidence type="ECO:0000313" key="2">
    <source>
        <dbReference type="EMBL" id="SDD39221.1"/>
    </source>
</evidence>
<evidence type="ECO:0000256" key="1">
    <source>
        <dbReference type="SAM" id="MobiDB-lite"/>
    </source>
</evidence>
<dbReference type="OrthoDB" id="3268479at2"/>
<dbReference type="Proteomes" id="UP000198949">
    <property type="component" value="Unassembled WGS sequence"/>
</dbReference>
<proteinExistence type="predicted"/>
<feature type="region of interest" description="Disordered" evidence="1">
    <location>
        <begin position="44"/>
        <end position="64"/>
    </location>
</feature>